<feature type="region of interest" description="Disordered" evidence="5">
    <location>
        <begin position="1"/>
        <end position="26"/>
    </location>
</feature>
<dbReference type="PANTHER" id="PTHR42877">
    <property type="entry name" value="L-ORNITHINE N(5)-MONOOXYGENASE-RELATED"/>
    <property type="match status" value="1"/>
</dbReference>
<dbReference type="Pfam" id="PF00743">
    <property type="entry name" value="FMO-like"/>
    <property type="match status" value="1"/>
</dbReference>
<dbReference type="GeneID" id="37012704"/>
<evidence type="ECO:0000256" key="5">
    <source>
        <dbReference type="SAM" id="MobiDB-lite"/>
    </source>
</evidence>
<keyword evidence="3" id="KW-0274">FAD</keyword>
<keyword evidence="7" id="KW-1185">Reference proteome</keyword>
<keyword evidence="4" id="KW-0560">Oxidoreductase</keyword>
<dbReference type="GO" id="GO:0050660">
    <property type="term" value="F:flavin adenine dinucleotide binding"/>
    <property type="evidence" value="ECO:0007669"/>
    <property type="project" value="InterPro"/>
</dbReference>
<keyword evidence="2" id="KW-0285">Flavoprotein</keyword>
<dbReference type="RefSeq" id="XP_025346686.1">
    <property type="nucleotide sequence ID" value="XM_025490970.1"/>
</dbReference>
<dbReference type="OrthoDB" id="74360at2759"/>
<evidence type="ECO:0000256" key="2">
    <source>
        <dbReference type="ARBA" id="ARBA00022630"/>
    </source>
</evidence>
<sequence>MSSTAPRPNGADKKTSTQPPTETISDEKQIQVLSQREEWPAPVYHQTLILGAGLSGIGMACQLKRKGYGDDFVILDKEAGIAGTWYSNTYPGAGADVPAALYSFSFRQKTDWSTFFPKQPELQAYICSVAAEYDIMDKFHLSTVVKEARWDEASSLWHVYTEDLPERETKEGVKPQKHHYVCRFFVSCIGGLSSPNSCNIEGHENFKGPIFHSARWDHSIDLKGKNVVVVGNGSSATQFIPKIIKEAKQVTQFVRAQHWILPLIPDPFRFIPGWKWLVRHFSFFKNMQRILIFMVMESHFTGTHMNWWAGRLFRWMQARECRHYAAKNCPKKYLHHIVPDTRKLPPMHKRRLVDTDQYVPALNAPNFKLEFERTARMTEKSVITNTGKEIPADVVILATGFTPSRAGFPMELYGKGGQELRDHWQKYGDGGPLHYRSTFLSGFPNLVQMTGTNSATGHQSLIFTTENQIELALEVARPLLSNDRPSPEAILHTPSPTPSPSPSDSPIVPFTRGPTFNVKLRAELDEQYWIHSLMQKRVFSSSHGSGSWYMDKNSGRITAMHPDWQWKMMLRCLVPNWEDFEFENLPMGGAMGSGGAEGDGERYPVGRTWWKVLANRFGMGTVPKVTAKQAGMKEYDV</sequence>
<evidence type="ECO:0000313" key="7">
    <source>
        <dbReference type="Proteomes" id="UP000245942"/>
    </source>
</evidence>
<evidence type="ECO:0000313" key="6">
    <source>
        <dbReference type="EMBL" id="PWN19526.1"/>
    </source>
</evidence>
<reference evidence="6 7" key="1">
    <citation type="journal article" date="2018" name="Mol. Biol. Evol.">
        <title>Broad Genomic Sampling Reveals a Smut Pathogenic Ancestry of the Fungal Clade Ustilaginomycotina.</title>
        <authorList>
            <person name="Kijpornyongpan T."/>
            <person name="Mondo S.J."/>
            <person name="Barry K."/>
            <person name="Sandor L."/>
            <person name="Lee J."/>
            <person name="Lipzen A."/>
            <person name="Pangilinan J."/>
            <person name="LaButti K."/>
            <person name="Hainaut M."/>
            <person name="Henrissat B."/>
            <person name="Grigoriev I.V."/>
            <person name="Spatafora J.W."/>
            <person name="Aime M.C."/>
        </authorList>
    </citation>
    <scope>NUCLEOTIDE SEQUENCE [LARGE SCALE GENOMIC DNA]</scope>
    <source>
        <strain evidence="6 7">MCA 4718</strain>
    </source>
</reference>
<dbReference type="SUPFAM" id="SSF51905">
    <property type="entry name" value="FAD/NAD(P)-binding domain"/>
    <property type="match status" value="2"/>
</dbReference>
<dbReference type="InterPro" id="IPR036188">
    <property type="entry name" value="FAD/NAD-bd_sf"/>
</dbReference>
<protein>
    <submittedName>
        <fullName evidence="6">FAD/NAD(P)-binding domain-containing protein</fullName>
    </submittedName>
</protein>
<dbReference type="GO" id="GO:0050661">
    <property type="term" value="F:NADP binding"/>
    <property type="evidence" value="ECO:0007669"/>
    <property type="project" value="InterPro"/>
</dbReference>
<dbReference type="InterPro" id="IPR020946">
    <property type="entry name" value="Flavin_mOase-like"/>
</dbReference>
<accession>A0A316U2F6</accession>
<dbReference type="STRING" id="1684307.A0A316U2F6"/>
<evidence type="ECO:0000256" key="4">
    <source>
        <dbReference type="ARBA" id="ARBA00023002"/>
    </source>
</evidence>
<feature type="region of interest" description="Disordered" evidence="5">
    <location>
        <begin position="483"/>
        <end position="508"/>
    </location>
</feature>
<proteinExistence type="inferred from homology"/>
<gene>
    <name evidence="6" type="ORF">BCV69DRAFT_272179</name>
</gene>
<evidence type="ECO:0000256" key="3">
    <source>
        <dbReference type="ARBA" id="ARBA00022827"/>
    </source>
</evidence>
<dbReference type="GO" id="GO:0004499">
    <property type="term" value="F:N,N-dimethylaniline monooxygenase activity"/>
    <property type="evidence" value="ECO:0007669"/>
    <property type="project" value="InterPro"/>
</dbReference>
<dbReference type="Proteomes" id="UP000245942">
    <property type="component" value="Unassembled WGS sequence"/>
</dbReference>
<organism evidence="6 7">
    <name type="scientific">Pseudomicrostroma glucosiphilum</name>
    <dbReference type="NCBI Taxonomy" id="1684307"/>
    <lineage>
        <taxon>Eukaryota</taxon>
        <taxon>Fungi</taxon>
        <taxon>Dikarya</taxon>
        <taxon>Basidiomycota</taxon>
        <taxon>Ustilaginomycotina</taxon>
        <taxon>Exobasidiomycetes</taxon>
        <taxon>Microstromatales</taxon>
        <taxon>Microstromatales incertae sedis</taxon>
        <taxon>Pseudomicrostroma</taxon>
    </lineage>
</organism>
<name>A0A316U2F6_9BASI</name>
<comment type="similarity">
    <text evidence="1">Belongs to the FAD-binding monooxygenase family.</text>
</comment>
<dbReference type="PANTHER" id="PTHR42877:SF5">
    <property type="entry name" value="L-ORNITHINE N(5)-MONOOXYGENASE-RELATED"/>
    <property type="match status" value="1"/>
</dbReference>
<evidence type="ECO:0000256" key="1">
    <source>
        <dbReference type="ARBA" id="ARBA00010139"/>
    </source>
</evidence>
<dbReference type="InterPro" id="IPR051209">
    <property type="entry name" value="FAD-bind_Monooxygenase_sf"/>
</dbReference>
<dbReference type="Gene3D" id="3.50.50.60">
    <property type="entry name" value="FAD/NAD(P)-binding domain"/>
    <property type="match status" value="3"/>
</dbReference>
<dbReference type="EMBL" id="KZ819331">
    <property type="protein sequence ID" value="PWN19526.1"/>
    <property type="molecule type" value="Genomic_DNA"/>
</dbReference>
<dbReference type="AlphaFoldDB" id="A0A316U2F6"/>